<evidence type="ECO:0000256" key="5">
    <source>
        <dbReference type="PROSITE-ProRule" id="PRU00169"/>
    </source>
</evidence>
<dbReference type="PROSITE" id="PS50110">
    <property type="entry name" value="RESPONSE_REGULATORY"/>
    <property type="match status" value="1"/>
</dbReference>
<feature type="modified residue" description="4-aspartylphosphate" evidence="5">
    <location>
        <position position="769"/>
    </location>
</feature>
<dbReference type="SUPFAM" id="SSF47384">
    <property type="entry name" value="Homodimeric domain of signal transducing histidine kinase"/>
    <property type="match status" value="1"/>
</dbReference>
<dbReference type="EC" id="2.7.13.3" evidence="2"/>
<dbReference type="CDD" id="cd00082">
    <property type="entry name" value="HisKA"/>
    <property type="match status" value="1"/>
</dbReference>
<dbReference type="Gene3D" id="3.30.565.10">
    <property type="entry name" value="Histidine kinase-like ATPase, C-terminal domain"/>
    <property type="match status" value="1"/>
</dbReference>
<evidence type="ECO:0000313" key="12">
    <source>
        <dbReference type="Proteomes" id="UP000298216"/>
    </source>
</evidence>
<evidence type="ECO:0000256" key="8">
    <source>
        <dbReference type="SAM" id="Phobius"/>
    </source>
</evidence>
<dbReference type="GO" id="GO:0000155">
    <property type="term" value="F:phosphorelay sensor kinase activity"/>
    <property type="evidence" value="ECO:0007669"/>
    <property type="project" value="InterPro"/>
</dbReference>
<feature type="domain" description="Response regulatory" evidence="10">
    <location>
        <begin position="720"/>
        <end position="839"/>
    </location>
</feature>
<dbReference type="FunFam" id="3.30.565.10:FF:000010">
    <property type="entry name" value="Sensor histidine kinase RcsC"/>
    <property type="match status" value="1"/>
</dbReference>
<evidence type="ECO:0000256" key="3">
    <source>
        <dbReference type="ARBA" id="ARBA00022553"/>
    </source>
</evidence>
<dbReference type="Pfam" id="PF00072">
    <property type="entry name" value="Response_reg"/>
    <property type="match status" value="1"/>
</dbReference>
<evidence type="ECO:0000256" key="7">
    <source>
        <dbReference type="SAM" id="MobiDB-lite"/>
    </source>
</evidence>
<dbReference type="CDD" id="cd16922">
    <property type="entry name" value="HATPase_EvgS-ArcB-TorS-like"/>
    <property type="match status" value="1"/>
</dbReference>
<keyword evidence="3 5" id="KW-0597">Phosphoprotein</keyword>
<feature type="domain" description="Histidine kinase" evidence="9">
    <location>
        <begin position="482"/>
        <end position="699"/>
    </location>
</feature>
<dbReference type="PROSITE" id="PS50109">
    <property type="entry name" value="HIS_KIN"/>
    <property type="match status" value="1"/>
</dbReference>
<dbReference type="Gene3D" id="1.10.287.130">
    <property type="match status" value="1"/>
</dbReference>
<dbReference type="SUPFAM" id="SSF52172">
    <property type="entry name" value="CheY-like"/>
    <property type="match status" value="1"/>
</dbReference>
<dbReference type="SMART" id="SM00387">
    <property type="entry name" value="HATPase_c"/>
    <property type="match status" value="1"/>
</dbReference>
<keyword evidence="6" id="KW-0175">Coiled coil</keyword>
<keyword evidence="12" id="KW-1185">Reference proteome</keyword>
<dbReference type="InterPro" id="IPR036890">
    <property type="entry name" value="HATPase_C_sf"/>
</dbReference>
<evidence type="ECO:0000256" key="6">
    <source>
        <dbReference type="SAM" id="Coils"/>
    </source>
</evidence>
<dbReference type="OrthoDB" id="7207056at2"/>
<accession>A0A4Y9RWI2</accession>
<organism evidence="11 12">
    <name type="scientific">Brevundimonas intermedia</name>
    <dbReference type="NCBI Taxonomy" id="74315"/>
    <lineage>
        <taxon>Bacteria</taxon>
        <taxon>Pseudomonadati</taxon>
        <taxon>Pseudomonadota</taxon>
        <taxon>Alphaproteobacteria</taxon>
        <taxon>Caulobacterales</taxon>
        <taxon>Caulobacteraceae</taxon>
        <taxon>Brevundimonas</taxon>
    </lineage>
</organism>
<dbReference type="InterPro" id="IPR001789">
    <property type="entry name" value="Sig_transdc_resp-reg_receiver"/>
</dbReference>
<name>A0A4Y9RWI2_9CAUL</name>
<dbReference type="EMBL" id="SPVH01000006">
    <property type="protein sequence ID" value="TFW12126.1"/>
    <property type="molecule type" value="Genomic_DNA"/>
</dbReference>
<dbReference type="CDD" id="cd17546">
    <property type="entry name" value="REC_hyHK_CKI1_RcsC-like"/>
    <property type="match status" value="1"/>
</dbReference>
<dbReference type="PRINTS" id="PR00344">
    <property type="entry name" value="BCTRLSENSOR"/>
</dbReference>
<dbReference type="Pfam" id="PF00512">
    <property type="entry name" value="HisKA"/>
    <property type="match status" value="1"/>
</dbReference>
<evidence type="ECO:0000256" key="4">
    <source>
        <dbReference type="ARBA" id="ARBA00023012"/>
    </source>
</evidence>
<dbReference type="PANTHER" id="PTHR45339:SF1">
    <property type="entry name" value="HYBRID SIGNAL TRANSDUCTION HISTIDINE KINASE J"/>
    <property type="match status" value="1"/>
</dbReference>
<dbReference type="InterPro" id="IPR003661">
    <property type="entry name" value="HisK_dim/P_dom"/>
</dbReference>
<feature type="coiled-coil region" evidence="6">
    <location>
        <begin position="325"/>
        <end position="352"/>
    </location>
</feature>
<evidence type="ECO:0000256" key="1">
    <source>
        <dbReference type="ARBA" id="ARBA00000085"/>
    </source>
</evidence>
<dbReference type="SMART" id="SM00388">
    <property type="entry name" value="HisKA"/>
    <property type="match status" value="1"/>
</dbReference>
<evidence type="ECO:0000259" key="10">
    <source>
        <dbReference type="PROSITE" id="PS50110"/>
    </source>
</evidence>
<dbReference type="InterPro" id="IPR003594">
    <property type="entry name" value="HATPase_dom"/>
</dbReference>
<evidence type="ECO:0000313" key="11">
    <source>
        <dbReference type="EMBL" id="TFW12126.1"/>
    </source>
</evidence>
<comment type="caution">
    <text evidence="11">The sequence shown here is derived from an EMBL/GenBank/DDBJ whole genome shotgun (WGS) entry which is preliminary data.</text>
</comment>
<dbReference type="PANTHER" id="PTHR45339">
    <property type="entry name" value="HYBRID SIGNAL TRANSDUCTION HISTIDINE KINASE J"/>
    <property type="match status" value="1"/>
</dbReference>
<reference evidence="11 12" key="1">
    <citation type="submission" date="2019-03" db="EMBL/GenBank/DDBJ databases">
        <title>Draft genome of Brevundimonas sp. a heavy metal resistant soil bacteria.</title>
        <authorList>
            <person name="Soto J."/>
        </authorList>
    </citation>
    <scope>NUCLEOTIDE SEQUENCE [LARGE SCALE GENOMIC DNA]</scope>
    <source>
        <strain evidence="11 12">B-10</strain>
    </source>
</reference>
<dbReference type="InterPro" id="IPR004358">
    <property type="entry name" value="Sig_transdc_His_kin-like_C"/>
</dbReference>
<evidence type="ECO:0000259" key="9">
    <source>
        <dbReference type="PROSITE" id="PS50109"/>
    </source>
</evidence>
<keyword evidence="8" id="KW-1133">Transmembrane helix</keyword>
<dbReference type="Proteomes" id="UP000298216">
    <property type="component" value="Unassembled WGS sequence"/>
</dbReference>
<comment type="catalytic activity">
    <reaction evidence="1">
        <text>ATP + protein L-histidine = ADP + protein N-phospho-L-histidine.</text>
        <dbReference type="EC" id="2.7.13.3"/>
    </reaction>
</comment>
<dbReference type="Gene3D" id="3.40.50.2300">
    <property type="match status" value="1"/>
</dbReference>
<dbReference type="InterPro" id="IPR011006">
    <property type="entry name" value="CheY-like_superfamily"/>
</dbReference>
<sequence length="864" mass="94613">MAGSGRTGTRMPRFSVSLIAALVLTGLFVPVSLAQSQASVSARTPLALAQAVERRAGATDFAALESFGREAMERRDREGLNRLYHVAWILLNQGEFDRAKAWNDRLAQAARRQGDKRYMQIAHLNALTLRYDQGDTAAAEEMRYISQTEQDWFARTHAIRIWALALMDQDKIGEGLSLLTNADALIPDNAPYANAARAGLWEMTGIGLLKLNDITGATAAFGRFEIDFANPAYPRPDFDAVYNLARLSSQIGDAVQAQRLYLIHHRLTQRARLPSLSVYDANLCAIVAEARQAPGDVLQCLAPYGEDLGEAAFLAAHLLPARAIARAQTGQIAEARRDLEQMRRRQDEGARRDEEASELPHVEAEILFAEGRPAEAYERLREHARLDKIADASRFSAGIRQVTGDMQQQLTRRREQLETARANTQLQGDIIDTQRWLMGIAAVFGLVSVFGLVWLWRQSRKLRIAQRRAEEASRSKSEFLANMSHEIRTPLNGVVAMADALSRAGLDPREREMAEVIHASGVTLERLLSDILDTAKIEAGQISLERATFDLGDTVRGVAALYRPRAEEKGVDLRLEVEPALDVAVEGDVVRVRQVLSNLISNAMKFTERGEVSIGVTSVGEGRVRFSVTDTGCGFDAEQKSRIFSRFQQADGSITRRFGGTGLGLTISRDLVELMGGQLECDGEPGVGARFWFEIPLAPAAATPMPARVEPAAEMVFPARILLADDHPANRKVMEIMLGGLPTELVLVEDGQQAVEAFRNGGFDLVLMDMQMPVMDGLSATRAIRSLEKEQGRARTPLVMLTANALPEHIEAGRAAGADGHLSKPITMQTLIAAVAAAVEKVSGPEPKAPTGELSNPLTPLQMD</sequence>
<dbReference type="SMART" id="SM00448">
    <property type="entry name" value="REC"/>
    <property type="match status" value="1"/>
</dbReference>
<protein>
    <recommendedName>
        <fullName evidence="2">histidine kinase</fullName>
        <ecNumber evidence="2">2.7.13.3</ecNumber>
    </recommendedName>
</protein>
<feature type="transmembrane region" description="Helical" evidence="8">
    <location>
        <begin position="436"/>
        <end position="456"/>
    </location>
</feature>
<proteinExistence type="predicted"/>
<dbReference type="Pfam" id="PF02518">
    <property type="entry name" value="HATPase_c"/>
    <property type="match status" value="1"/>
</dbReference>
<feature type="compositionally biased region" description="Polar residues" evidence="7">
    <location>
        <begin position="853"/>
        <end position="864"/>
    </location>
</feature>
<dbReference type="SUPFAM" id="SSF55874">
    <property type="entry name" value="ATPase domain of HSP90 chaperone/DNA topoisomerase II/histidine kinase"/>
    <property type="match status" value="1"/>
</dbReference>
<dbReference type="InterPro" id="IPR036097">
    <property type="entry name" value="HisK_dim/P_sf"/>
</dbReference>
<feature type="region of interest" description="Disordered" evidence="7">
    <location>
        <begin position="843"/>
        <end position="864"/>
    </location>
</feature>
<dbReference type="InterPro" id="IPR005467">
    <property type="entry name" value="His_kinase_dom"/>
</dbReference>
<dbReference type="AlphaFoldDB" id="A0A4Y9RWI2"/>
<evidence type="ECO:0000256" key="2">
    <source>
        <dbReference type="ARBA" id="ARBA00012438"/>
    </source>
</evidence>
<keyword evidence="8" id="KW-0472">Membrane</keyword>
<keyword evidence="4" id="KW-0902">Two-component regulatory system</keyword>
<gene>
    <name evidence="11" type="ORF">EGY25_08735</name>
</gene>
<keyword evidence="8" id="KW-0812">Transmembrane</keyword>